<proteinExistence type="inferred from homology"/>
<keyword evidence="4" id="KW-1003">Cell membrane</keyword>
<feature type="transmembrane region" description="Helical" evidence="8">
    <location>
        <begin position="12"/>
        <end position="36"/>
    </location>
</feature>
<dbReference type="GO" id="GO:0005886">
    <property type="term" value="C:plasma membrane"/>
    <property type="evidence" value="ECO:0007669"/>
    <property type="project" value="UniProtKB-SubCell"/>
</dbReference>
<evidence type="ECO:0000313" key="9">
    <source>
        <dbReference type="EMBL" id="PQJ14804.1"/>
    </source>
</evidence>
<dbReference type="Gene3D" id="1.10.3470.10">
    <property type="entry name" value="ABC transporter involved in vitamin B12 uptake, BtuC"/>
    <property type="match status" value="1"/>
</dbReference>
<dbReference type="PANTHER" id="PTHR30472:SF41">
    <property type="entry name" value="TRANSPORT SYSTEM PERMEASE PROTEIN"/>
    <property type="match status" value="1"/>
</dbReference>
<dbReference type="AlphaFoldDB" id="A0A2S7T576"/>
<keyword evidence="3" id="KW-0813">Transport</keyword>
<feature type="transmembrane region" description="Helical" evidence="8">
    <location>
        <begin position="285"/>
        <end position="305"/>
    </location>
</feature>
<keyword evidence="5 8" id="KW-0812">Transmembrane</keyword>
<feature type="transmembrane region" description="Helical" evidence="8">
    <location>
        <begin position="90"/>
        <end position="113"/>
    </location>
</feature>
<comment type="similarity">
    <text evidence="2">Belongs to the binding-protein-dependent transport system permease family. FecCD subfamily.</text>
</comment>
<accession>A0A2S7T576</accession>
<sequence>MKKAEHTPGIRWLALIAALVISVFLNLGMGSVRLSWSELWADGEGLNSAQYVLLNYRLPKALAAICTGAGLSLCGLLMQTLFRNPLAGPFVLGISSGAGLGAALLLLGSSALMSTVGAVTPSSGLLILASSMGSLGVLLLVGAMAKYVQDTLSLLIVGLMLGSVTTALVGVMSYFSSSEALQQYIFWSFGSLGGMSWPQVILLLVFTFVGIVLALAMIKGLDGFLLGEDYAQSMGISPDRIRLGCIIAAGLLAGSCTAFAGPIAFVGLAVPHIARQQIKEMGHRYQIPAVLLYGSTILLLCDSLAQWPGSAYVLPINAITSLFGAPMVIWIVLKQKRLRF</sequence>
<reference evidence="10" key="1">
    <citation type="submission" date="2016-11" db="EMBL/GenBank/DDBJ databases">
        <title>Trade-off between light-utilization and light-protection in marine flavobacteria.</title>
        <authorList>
            <person name="Kumagai Y."/>
            <person name="Yoshizawa S."/>
            <person name="Kogure K."/>
        </authorList>
    </citation>
    <scope>NUCLEOTIDE SEQUENCE [LARGE SCALE GENOMIC DNA]</scope>
    <source>
        <strain evidence="10">SG-18</strain>
    </source>
</reference>
<evidence type="ECO:0000256" key="5">
    <source>
        <dbReference type="ARBA" id="ARBA00022692"/>
    </source>
</evidence>
<dbReference type="PANTHER" id="PTHR30472">
    <property type="entry name" value="FERRIC ENTEROBACTIN TRANSPORT SYSTEM PERMEASE PROTEIN"/>
    <property type="match status" value="1"/>
</dbReference>
<keyword evidence="10" id="KW-1185">Reference proteome</keyword>
<feature type="transmembrane region" description="Helical" evidence="8">
    <location>
        <begin position="125"/>
        <end position="145"/>
    </location>
</feature>
<protein>
    <submittedName>
        <fullName evidence="9">Iron ABC transporter</fullName>
    </submittedName>
</protein>
<evidence type="ECO:0000256" key="4">
    <source>
        <dbReference type="ARBA" id="ARBA00022475"/>
    </source>
</evidence>
<evidence type="ECO:0000256" key="8">
    <source>
        <dbReference type="SAM" id="Phobius"/>
    </source>
</evidence>
<feature type="transmembrane region" description="Helical" evidence="8">
    <location>
        <begin position="152"/>
        <end position="175"/>
    </location>
</feature>
<feature type="transmembrane region" description="Helical" evidence="8">
    <location>
        <begin position="195"/>
        <end position="218"/>
    </location>
</feature>
<dbReference type="RefSeq" id="WP_105000445.1">
    <property type="nucleotide sequence ID" value="NZ_MQVX01000001.1"/>
</dbReference>
<dbReference type="OrthoDB" id="9811721at2"/>
<dbReference type="InterPro" id="IPR000522">
    <property type="entry name" value="ABC_transptr_permease_BtuC"/>
</dbReference>
<keyword evidence="6 8" id="KW-1133">Transmembrane helix</keyword>
<keyword evidence="7 8" id="KW-0472">Membrane</keyword>
<dbReference type="GO" id="GO:0022857">
    <property type="term" value="F:transmembrane transporter activity"/>
    <property type="evidence" value="ECO:0007669"/>
    <property type="project" value="InterPro"/>
</dbReference>
<dbReference type="InterPro" id="IPR037294">
    <property type="entry name" value="ABC_BtuC-like"/>
</dbReference>
<dbReference type="GO" id="GO:0033214">
    <property type="term" value="P:siderophore-iron import into cell"/>
    <property type="evidence" value="ECO:0007669"/>
    <property type="project" value="TreeGrafter"/>
</dbReference>
<evidence type="ECO:0000313" key="10">
    <source>
        <dbReference type="Proteomes" id="UP000239366"/>
    </source>
</evidence>
<evidence type="ECO:0000256" key="3">
    <source>
        <dbReference type="ARBA" id="ARBA00022448"/>
    </source>
</evidence>
<comment type="subcellular location">
    <subcellularLocation>
        <location evidence="1">Cell membrane</location>
        <topology evidence="1">Multi-pass membrane protein</topology>
    </subcellularLocation>
</comment>
<evidence type="ECO:0000256" key="6">
    <source>
        <dbReference type="ARBA" id="ARBA00022989"/>
    </source>
</evidence>
<dbReference type="CDD" id="cd06550">
    <property type="entry name" value="TM_ABC_iron-siderophores_like"/>
    <property type="match status" value="1"/>
</dbReference>
<feature type="transmembrane region" description="Helical" evidence="8">
    <location>
        <begin position="56"/>
        <end position="78"/>
    </location>
</feature>
<organism evidence="9 10">
    <name type="scientific">Aureicoccus marinus</name>
    <dbReference type="NCBI Taxonomy" id="754435"/>
    <lineage>
        <taxon>Bacteria</taxon>
        <taxon>Pseudomonadati</taxon>
        <taxon>Bacteroidota</taxon>
        <taxon>Flavobacteriia</taxon>
        <taxon>Flavobacteriales</taxon>
        <taxon>Flavobacteriaceae</taxon>
        <taxon>Aureicoccus</taxon>
    </lineage>
</organism>
<dbReference type="SUPFAM" id="SSF81345">
    <property type="entry name" value="ABC transporter involved in vitamin B12 uptake, BtuC"/>
    <property type="match status" value="1"/>
</dbReference>
<dbReference type="Pfam" id="PF01032">
    <property type="entry name" value="FecCD"/>
    <property type="match status" value="1"/>
</dbReference>
<evidence type="ECO:0000256" key="7">
    <source>
        <dbReference type="ARBA" id="ARBA00023136"/>
    </source>
</evidence>
<dbReference type="EMBL" id="MQVX01000001">
    <property type="protein sequence ID" value="PQJ14804.1"/>
    <property type="molecule type" value="Genomic_DNA"/>
</dbReference>
<comment type="caution">
    <text evidence="9">The sequence shown here is derived from an EMBL/GenBank/DDBJ whole genome shotgun (WGS) entry which is preliminary data.</text>
</comment>
<gene>
    <name evidence="9" type="ORF">BST99_02805</name>
</gene>
<evidence type="ECO:0000256" key="2">
    <source>
        <dbReference type="ARBA" id="ARBA00007935"/>
    </source>
</evidence>
<feature type="transmembrane region" description="Helical" evidence="8">
    <location>
        <begin position="311"/>
        <end position="333"/>
    </location>
</feature>
<dbReference type="Proteomes" id="UP000239366">
    <property type="component" value="Unassembled WGS sequence"/>
</dbReference>
<name>A0A2S7T576_9FLAO</name>
<evidence type="ECO:0000256" key="1">
    <source>
        <dbReference type="ARBA" id="ARBA00004651"/>
    </source>
</evidence>